<accession>A0A1M6KC08</accession>
<dbReference type="SUPFAM" id="SSF53383">
    <property type="entry name" value="PLP-dependent transferases"/>
    <property type="match status" value="1"/>
</dbReference>
<dbReference type="Gene3D" id="3.40.640.10">
    <property type="entry name" value="Type I PLP-dependent aspartate aminotransferase-like (Major domain)"/>
    <property type="match status" value="1"/>
</dbReference>
<evidence type="ECO:0000259" key="6">
    <source>
        <dbReference type="Pfam" id="PF00155"/>
    </source>
</evidence>
<dbReference type="Proteomes" id="UP000184301">
    <property type="component" value="Unassembled WGS sequence"/>
</dbReference>
<dbReference type="InterPro" id="IPR015421">
    <property type="entry name" value="PyrdxlP-dep_Trfase_major"/>
</dbReference>
<sequence length="224" mass="25529">MKYDFDKVIDRRHSPYSYSMKWGTSKLVSEMVEMQSIPDDSIAVYTADMDFRCADPIIKAMHAVADHGIFGYSIQDEAPRYYEAICGWFARRRNWKIKKEEIVYINGTVEAMRQVICAVTNPGDGVIIQKPVYGPFSGAIEYTKRTLVNNSLVEKADGYYEMDFEDLEQKCKDPRNKLMFLCSPHNPVGSSQSRISGFLISARPIAVRCCCPPDNWLGSLCWCS</sequence>
<dbReference type="EC" id="4.4.1.13" evidence="2"/>
<keyword evidence="8" id="KW-1185">Reference proteome</keyword>
<dbReference type="GO" id="GO:0030170">
    <property type="term" value="F:pyridoxal phosphate binding"/>
    <property type="evidence" value="ECO:0007669"/>
    <property type="project" value="InterPro"/>
</dbReference>
<dbReference type="Gene3D" id="3.90.1150.10">
    <property type="entry name" value="Aspartate Aminotransferase, domain 1"/>
    <property type="match status" value="1"/>
</dbReference>
<proteinExistence type="inferred from homology"/>
<feature type="domain" description="Aminotransferase class I/classII large" evidence="6">
    <location>
        <begin position="55"/>
        <end position="190"/>
    </location>
</feature>
<dbReference type="AntiFam" id="ANF00062">
    <property type="entry name" value="Shadow ORF (opposite ABC transporter protein)"/>
</dbReference>
<evidence type="ECO:0000256" key="2">
    <source>
        <dbReference type="ARBA" id="ARBA00012224"/>
    </source>
</evidence>
<evidence type="ECO:0000256" key="4">
    <source>
        <dbReference type="ARBA" id="ARBA00023239"/>
    </source>
</evidence>
<organism evidence="7 8">
    <name type="scientific">Hespellia stercorisuis DSM 15480</name>
    <dbReference type="NCBI Taxonomy" id="1121950"/>
    <lineage>
        <taxon>Bacteria</taxon>
        <taxon>Bacillati</taxon>
        <taxon>Bacillota</taxon>
        <taxon>Clostridia</taxon>
        <taxon>Lachnospirales</taxon>
        <taxon>Lachnospiraceae</taxon>
        <taxon>Hespellia</taxon>
    </lineage>
</organism>
<gene>
    <name evidence="7" type="ORF">SAMN02745243_00883</name>
</gene>
<dbReference type="PANTHER" id="PTHR43525">
    <property type="entry name" value="PROTEIN MALY"/>
    <property type="match status" value="1"/>
</dbReference>
<keyword evidence="4" id="KW-0456">Lyase</keyword>
<comment type="cofactor">
    <cofactor evidence="1">
        <name>pyridoxal 5'-phosphate</name>
        <dbReference type="ChEBI" id="CHEBI:597326"/>
    </cofactor>
</comment>
<comment type="similarity">
    <text evidence="5">Belongs to the class-II pyridoxal-phosphate-dependent aminotransferase family. MalY/PatB cystathionine beta-lyase subfamily.</text>
</comment>
<reference evidence="7 8" key="1">
    <citation type="submission" date="2016-11" db="EMBL/GenBank/DDBJ databases">
        <authorList>
            <person name="Jaros S."/>
            <person name="Januszkiewicz K."/>
            <person name="Wedrychowicz H."/>
        </authorList>
    </citation>
    <scope>NUCLEOTIDE SEQUENCE [LARGE SCALE GENOMIC DNA]</scope>
    <source>
        <strain evidence="7 8">DSM 15480</strain>
    </source>
</reference>
<protein>
    <recommendedName>
        <fullName evidence="2">cysteine-S-conjugate beta-lyase</fullName>
        <ecNumber evidence="2">4.4.1.13</ecNumber>
    </recommendedName>
</protein>
<dbReference type="InterPro" id="IPR015422">
    <property type="entry name" value="PyrdxlP-dep_Trfase_small"/>
</dbReference>
<keyword evidence="3" id="KW-0663">Pyridoxal phosphate</keyword>
<dbReference type="PANTHER" id="PTHR43525:SF1">
    <property type="entry name" value="PROTEIN MALY"/>
    <property type="match status" value="1"/>
</dbReference>
<evidence type="ECO:0000256" key="1">
    <source>
        <dbReference type="ARBA" id="ARBA00001933"/>
    </source>
</evidence>
<dbReference type="CDD" id="cd00609">
    <property type="entry name" value="AAT_like"/>
    <property type="match status" value="1"/>
</dbReference>
<dbReference type="InterPro" id="IPR051798">
    <property type="entry name" value="Class-II_PLP-Dep_Aminotrans"/>
</dbReference>
<dbReference type="EMBL" id="FQZY01000011">
    <property type="protein sequence ID" value="SHJ56488.1"/>
    <property type="molecule type" value="Genomic_DNA"/>
</dbReference>
<dbReference type="STRING" id="1121950.SAMN02745243_00883"/>
<evidence type="ECO:0000313" key="7">
    <source>
        <dbReference type="EMBL" id="SHJ56488.1"/>
    </source>
</evidence>
<dbReference type="OrthoDB" id="9802872at2"/>
<name>A0A1M6KC08_9FIRM</name>
<dbReference type="AlphaFoldDB" id="A0A1M6KC08"/>
<evidence type="ECO:0000256" key="3">
    <source>
        <dbReference type="ARBA" id="ARBA00022898"/>
    </source>
</evidence>
<dbReference type="GO" id="GO:0047804">
    <property type="term" value="F:cysteine-S-conjugate beta-lyase activity"/>
    <property type="evidence" value="ECO:0007669"/>
    <property type="project" value="UniProtKB-EC"/>
</dbReference>
<dbReference type="InterPro" id="IPR015424">
    <property type="entry name" value="PyrdxlP-dep_Trfase"/>
</dbReference>
<dbReference type="InterPro" id="IPR004839">
    <property type="entry name" value="Aminotransferase_I/II_large"/>
</dbReference>
<dbReference type="Pfam" id="PF00155">
    <property type="entry name" value="Aminotran_1_2"/>
    <property type="match status" value="1"/>
</dbReference>
<evidence type="ECO:0000256" key="5">
    <source>
        <dbReference type="ARBA" id="ARBA00037974"/>
    </source>
</evidence>
<evidence type="ECO:0000313" key="8">
    <source>
        <dbReference type="Proteomes" id="UP000184301"/>
    </source>
</evidence>